<dbReference type="EMBL" id="CP126210">
    <property type="protein sequence ID" value="WIA12460.1"/>
    <property type="molecule type" value="Genomic_DNA"/>
</dbReference>
<dbReference type="PANTHER" id="PTHR15348">
    <property type="entry name" value="AT-RICH INTERACTIVE DOMAIN-CONTAINING PROTEIN ARID DOMAIN- CONTAINING PROTEIN DEAD RINGER PROTEIN B-CELL REGULATOR OF IGH TRANSCRIPTION BRIGHT"/>
    <property type="match status" value="1"/>
</dbReference>
<evidence type="ECO:0000256" key="1">
    <source>
        <dbReference type="ARBA" id="ARBA00023015"/>
    </source>
</evidence>
<keyword evidence="4" id="KW-0539">Nucleus</keyword>
<reference evidence="7 8" key="1">
    <citation type="submission" date="2023-05" db="EMBL/GenBank/DDBJ databases">
        <title>A 100% complete, gapless, phased diploid assembly of the Scenedesmus obliquus UTEX 3031 genome.</title>
        <authorList>
            <person name="Biondi T.C."/>
            <person name="Hanschen E.R."/>
            <person name="Kwon T."/>
            <person name="Eng W."/>
            <person name="Kruse C.P.S."/>
            <person name="Koehler S.I."/>
            <person name="Kunde Y."/>
            <person name="Gleasner C.D."/>
            <person name="You Mak K.T."/>
            <person name="Polle J."/>
            <person name="Hovde B.T."/>
            <person name="Starkenburg S.R."/>
        </authorList>
    </citation>
    <scope>NUCLEOTIDE SEQUENCE [LARGE SCALE GENOMIC DNA]</scope>
    <source>
        <strain evidence="7 8">DOE0152z</strain>
    </source>
</reference>
<feature type="region of interest" description="Disordered" evidence="5">
    <location>
        <begin position="316"/>
        <end position="358"/>
    </location>
</feature>
<dbReference type="SMART" id="SM00501">
    <property type="entry name" value="BRIGHT"/>
    <property type="match status" value="1"/>
</dbReference>
<dbReference type="PROSITE" id="PS51011">
    <property type="entry name" value="ARID"/>
    <property type="match status" value="1"/>
</dbReference>
<dbReference type="Gene3D" id="3.10.390.10">
    <property type="entry name" value="SAND domain-like"/>
    <property type="match status" value="1"/>
</dbReference>
<evidence type="ECO:0000259" key="6">
    <source>
        <dbReference type="PROSITE" id="PS51011"/>
    </source>
</evidence>
<protein>
    <recommendedName>
        <fullName evidence="6">ARID domain-containing protein</fullName>
    </recommendedName>
</protein>
<dbReference type="InterPro" id="IPR010919">
    <property type="entry name" value="SAND-like_dom_sf"/>
</dbReference>
<evidence type="ECO:0000313" key="7">
    <source>
        <dbReference type="EMBL" id="WIA12460.1"/>
    </source>
</evidence>
<dbReference type="Gene3D" id="1.10.150.60">
    <property type="entry name" value="ARID DNA-binding domain"/>
    <property type="match status" value="1"/>
</dbReference>
<accession>A0ABY8TTM8</accession>
<dbReference type="PANTHER" id="PTHR15348:SF0">
    <property type="entry name" value="PROTEIN DEAD RINGER"/>
    <property type="match status" value="1"/>
</dbReference>
<dbReference type="CDD" id="cd20404">
    <property type="entry name" value="Tudor_Agenet_AtEML-like"/>
    <property type="match status" value="1"/>
</dbReference>
<dbReference type="Proteomes" id="UP001244341">
    <property type="component" value="Chromosome 3b"/>
</dbReference>
<dbReference type="SMART" id="SM01014">
    <property type="entry name" value="ARID"/>
    <property type="match status" value="1"/>
</dbReference>
<dbReference type="InterPro" id="IPR001606">
    <property type="entry name" value="ARID_dom"/>
</dbReference>
<proteinExistence type="predicted"/>
<feature type="compositionally biased region" description="Polar residues" evidence="5">
    <location>
        <begin position="316"/>
        <end position="325"/>
    </location>
</feature>
<evidence type="ECO:0000256" key="4">
    <source>
        <dbReference type="ARBA" id="ARBA00023242"/>
    </source>
</evidence>
<evidence type="ECO:0000313" key="8">
    <source>
        <dbReference type="Proteomes" id="UP001244341"/>
    </source>
</evidence>
<evidence type="ECO:0000256" key="2">
    <source>
        <dbReference type="ARBA" id="ARBA00023125"/>
    </source>
</evidence>
<organism evidence="7 8">
    <name type="scientific">Tetradesmus obliquus</name>
    <name type="common">Green alga</name>
    <name type="synonym">Acutodesmus obliquus</name>
    <dbReference type="NCBI Taxonomy" id="3088"/>
    <lineage>
        <taxon>Eukaryota</taxon>
        <taxon>Viridiplantae</taxon>
        <taxon>Chlorophyta</taxon>
        <taxon>core chlorophytes</taxon>
        <taxon>Chlorophyceae</taxon>
        <taxon>CS clade</taxon>
        <taxon>Sphaeropleales</taxon>
        <taxon>Scenedesmaceae</taxon>
        <taxon>Tetradesmus</taxon>
    </lineage>
</organism>
<dbReference type="InterPro" id="IPR036431">
    <property type="entry name" value="ARID_dom_sf"/>
</dbReference>
<gene>
    <name evidence="7" type="ORF">OEZ85_012495</name>
</gene>
<evidence type="ECO:0000256" key="5">
    <source>
        <dbReference type="SAM" id="MobiDB-lite"/>
    </source>
</evidence>
<keyword evidence="8" id="KW-1185">Reference proteome</keyword>
<dbReference type="CDD" id="cd16100">
    <property type="entry name" value="ARID"/>
    <property type="match status" value="1"/>
</dbReference>
<dbReference type="SUPFAM" id="SSF46774">
    <property type="entry name" value="ARID-like"/>
    <property type="match status" value="1"/>
</dbReference>
<dbReference type="Pfam" id="PF01388">
    <property type="entry name" value="ARID"/>
    <property type="match status" value="1"/>
</dbReference>
<keyword evidence="1" id="KW-0805">Transcription regulation</keyword>
<keyword evidence="3" id="KW-0804">Transcription</keyword>
<evidence type="ECO:0000256" key="3">
    <source>
        <dbReference type="ARBA" id="ARBA00023163"/>
    </source>
</evidence>
<feature type="domain" description="ARID" evidence="6">
    <location>
        <begin position="21"/>
        <end position="113"/>
    </location>
</feature>
<sequence length="480" mass="51664">MQPAPFTSPAAAAPARPGKPAYSREDFLAAYYAFCQATERLYQEVLMIRKLPVDTYQLWAAVREHGGHLQVQHRKLWASTARLFNHPKSWTNASHYFRTTYEAAGLSELESLVDSGKLPITSYIQQQQQEQEQELQRATCLCAGCVAGVGPGGVEMMPTEFERHGGCGSFKKWKKSILVAETGRNIGSWLNAHGLVILNPSALTKKTKKRQLQATIEANRAAGRHMSAAAAAAAGVLGRQLPGGVAENRGGSLLHRPEGFDLVGCRARVWWPLDREWYCGTIQAFDARLQLHSLLYDDAGGEAGAVPLPEVVQGQAALSTSSSDATGDRHQDTQEQLPHDGMQLPYHNHHHQQQQQQDEQQQLLQVCVTRAAGPPGFEVLVNLPGCCLEDVRVKAWDNGRLLLRAALAPAAAAAAAAAAGTVGCVQQDAVAGAHAGAGSGEAAAVHFVERLVQLPGRIAASTAGALMTHHGQLYVRVNDA</sequence>
<name>A0ABY8TTM8_TETOB</name>
<dbReference type="InterPro" id="IPR045147">
    <property type="entry name" value="ARI3A/B/C"/>
</dbReference>
<keyword evidence="2" id="KW-0238">DNA-binding</keyword>